<protein>
    <submittedName>
        <fullName evidence="2">HAD-superfamily phosphatase, subfamily IIIC:FkbH</fullName>
    </submittedName>
</protein>
<dbReference type="Gene3D" id="3.40.50.1110">
    <property type="entry name" value="SGNH hydrolase"/>
    <property type="match status" value="1"/>
</dbReference>
<evidence type="ECO:0000259" key="1">
    <source>
        <dbReference type="PROSITE" id="PS51186"/>
    </source>
</evidence>
<dbReference type="Pfam" id="PF00583">
    <property type="entry name" value="Acetyltransf_1"/>
    <property type="match status" value="1"/>
</dbReference>
<reference evidence="2" key="1">
    <citation type="journal article" date="2014" name="Int. J. Syst. Evol. Microbiol.">
        <title>Complete genome sequence of Corynebacterium casei LMG S-19264T (=DSM 44701T), isolated from a smear-ripened cheese.</title>
        <authorList>
            <consortium name="US DOE Joint Genome Institute (JGI-PGF)"/>
            <person name="Walter F."/>
            <person name="Albersmeier A."/>
            <person name="Kalinowski J."/>
            <person name="Ruckert C."/>
        </authorList>
    </citation>
    <scope>NUCLEOTIDE SEQUENCE</scope>
    <source>
        <strain evidence="2">JCM 3302</strain>
    </source>
</reference>
<dbReference type="InterPro" id="IPR023214">
    <property type="entry name" value="HAD_sf"/>
</dbReference>
<dbReference type="SUPFAM" id="SSF55729">
    <property type="entry name" value="Acyl-CoA N-acyltransferases (Nat)"/>
    <property type="match status" value="1"/>
</dbReference>
<evidence type="ECO:0000313" key="3">
    <source>
        <dbReference type="Proteomes" id="UP000641386"/>
    </source>
</evidence>
<dbReference type="Gene3D" id="3.40.630.30">
    <property type="match status" value="1"/>
</dbReference>
<dbReference type="InterPro" id="IPR000182">
    <property type="entry name" value="GNAT_dom"/>
</dbReference>
<dbReference type="NCBIfam" id="TIGR01686">
    <property type="entry name" value="FkbH"/>
    <property type="match status" value="1"/>
</dbReference>
<dbReference type="AlphaFoldDB" id="A0A919A248"/>
<dbReference type="NCBIfam" id="TIGR01681">
    <property type="entry name" value="HAD-SF-IIIC"/>
    <property type="match status" value="1"/>
</dbReference>
<accession>A0A919A248</accession>
<dbReference type="SUPFAM" id="SSF56784">
    <property type="entry name" value="HAD-like"/>
    <property type="match status" value="1"/>
</dbReference>
<proteinExistence type="predicted"/>
<dbReference type="Proteomes" id="UP000641386">
    <property type="component" value="Unassembled WGS sequence"/>
</dbReference>
<comment type="caution">
    <text evidence="2">The sequence shown here is derived from an EMBL/GenBank/DDBJ whole genome shotgun (WGS) entry which is preliminary data.</text>
</comment>
<dbReference type="EMBL" id="BNBC01000021">
    <property type="protein sequence ID" value="GHE84101.1"/>
    <property type="molecule type" value="Genomic_DNA"/>
</dbReference>
<dbReference type="InterPro" id="IPR036514">
    <property type="entry name" value="SGNH_hydro_sf"/>
</dbReference>
<feature type="domain" description="N-acetyltransferase" evidence="1">
    <location>
        <begin position="478"/>
        <end position="632"/>
    </location>
</feature>
<dbReference type="GO" id="GO:0016747">
    <property type="term" value="F:acyltransferase activity, transferring groups other than amino-acyl groups"/>
    <property type="evidence" value="ECO:0007669"/>
    <property type="project" value="InterPro"/>
</dbReference>
<gene>
    <name evidence="2" type="ORF">GCM10014715_45180</name>
</gene>
<dbReference type="InterPro" id="IPR010033">
    <property type="entry name" value="HAD_SF_ppase_IIIC"/>
</dbReference>
<dbReference type="RefSeq" id="WP_189902932.1">
    <property type="nucleotide sequence ID" value="NZ_BNBC01000021.1"/>
</dbReference>
<organism evidence="2 3">
    <name type="scientific">Streptomyces spiralis</name>
    <dbReference type="NCBI Taxonomy" id="66376"/>
    <lineage>
        <taxon>Bacteria</taxon>
        <taxon>Bacillati</taxon>
        <taxon>Actinomycetota</taxon>
        <taxon>Actinomycetes</taxon>
        <taxon>Kitasatosporales</taxon>
        <taxon>Streptomycetaceae</taxon>
        <taxon>Streptomyces</taxon>
    </lineage>
</organism>
<reference evidence="2" key="2">
    <citation type="submission" date="2020-09" db="EMBL/GenBank/DDBJ databases">
        <authorList>
            <person name="Sun Q."/>
            <person name="Ohkuma M."/>
        </authorList>
    </citation>
    <scope>NUCLEOTIDE SEQUENCE</scope>
    <source>
        <strain evidence="2">JCM 3302</strain>
    </source>
</reference>
<dbReference type="InterPro" id="IPR010037">
    <property type="entry name" value="FkbH_domain"/>
</dbReference>
<dbReference type="InterPro" id="IPR016181">
    <property type="entry name" value="Acyl_CoA_acyltransferase"/>
</dbReference>
<evidence type="ECO:0000313" key="2">
    <source>
        <dbReference type="EMBL" id="GHE84101.1"/>
    </source>
</evidence>
<keyword evidence="3" id="KW-1185">Reference proteome</keyword>
<sequence>MTTGQREPVGPTGLDRLRDLRSRGLLETSYDQVAGLLAEETLTHGGDGVSGADGAYGGPYGAALQRAGRLLATLDPDAVLTRHPGTPVLTVAVTGQSTVAPVVDPLTAELARHGMLLRPVVGDHGAWLRDLGDPGSPLRTADPDLTLCLLDAETVFAQVPVPWRPSDVERAADEVLKRLASIVDAVPGPLVLNTVPLLRRHTHQLVDHLSRARLSVVWREFNTRLLRLAERTPRLVVVDLEPLVCAGGPAVDERLACYAKAQLSAGLLAGYAREVAHLARALRGMTRKCLVLDLDQTLWDGVLADDGPDGIAAAGTLRGEAFHGFQQGVKQFGAQGVLLAVSSKNDREAVLGVLRGHPDMVLRERDFVRIDADWRPKDRALAETAEDLGIAADALVFADDSPVERAQVRHGVPEAAVVALDEEPALHLTRLLADGWFDTLRLTDEDRARTDAYHSERGRRALRENAGSHEDFLRGLDVAVSLSPPLGHEFARLAQLTQRTNRFNLTGARMGEDELRERAADPGRHLLLAARSSDRFGDDGLVGAVLGHYDGDLLHLDNVWLSCRVLARGIEQACVAAVLAAARDEGLTAVHAVYRPTARNERARDFYRSCGFTIATHGGLEHDEITFGYVLDTVPQAPAHVRIDGIELGRRAGAHH</sequence>
<dbReference type="InterPro" id="IPR036412">
    <property type="entry name" value="HAD-like_sf"/>
</dbReference>
<name>A0A919A248_9ACTN</name>
<dbReference type="PROSITE" id="PS51186">
    <property type="entry name" value="GNAT"/>
    <property type="match status" value="1"/>
</dbReference>
<dbReference type="Gene3D" id="3.40.50.1000">
    <property type="entry name" value="HAD superfamily/HAD-like"/>
    <property type="match status" value="1"/>
</dbReference>